<proteinExistence type="predicted"/>
<dbReference type="Proteomes" id="UP001168528">
    <property type="component" value="Unassembled WGS sequence"/>
</dbReference>
<accession>A0ABT8R4R9</accession>
<organism evidence="2 3">
    <name type="scientific">Rhodocytophaga aerolata</name>
    <dbReference type="NCBI Taxonomy" id="455078"/>
    <lineage>
        <taxon>Bacteria</taxon>
        <taxon>Pseudomonadati</taxon>
        <taxon>Bacteroidota</taxon>
        <taxon>Cytophagia</taxon>
        <taxon>Cytophagales</taxon>
        <taxon>Rhodocytophagaceae</taxon>
        <taxon>Rhodocytophaga</taxon>
    </lineage>
</organism>
<comment type="caution">
    <text evidence="2">The sequence shown here is derived from an EMBL/GenBank/DDBJ whole genome shotgun (WGS) entry which is preliminary data.</text>
</comment>
<sequence>MSKIKVTKQKDSTNRDFFTPEKAGPQPLATAHAQKVRAVTAPPIAQELHLKKYNL</sequence>
<name>A0ABT8R4R9_9BACT</name>
<dbReference type="EMBL" id="JAUKPO010000003">
    <property type="protein sequence ID" value="MDO1446233.1"/>
    <property type="molecule type" value="Genomic_DNA"/>
</dbReference>
<protein>
    <submittedName>
        <fullName evidence="2">Uncharacterized protein</fullName>
    </submittedName>
</protein>
<evidence type="ECO:0000256" key="1">
    <source>
        <dbReference type="SAM" id="MobiDB-lite"/>
    </source>
</evidence>
<evidence type="ECO:0000313" key="2">
    <source>
        <dbReference type="EMBL" id="MDO1446233.1"/>
    </source>
</evidence>
<reference evidence="2" key="1">
    <citation type="submission" date="2023-07" db="EMBL/GenBank/DDBJ databases">
        <title>The genome sequence of Rhodocytophaga aerolata KACC 12507.</title>
        <authorList>
            <person name="Zhang X."/>
        </authorList>
    </citation>
    <scope>NUCLEOTIDE SEQUENCE</scope>
    <source>
        <strain evidence="2">KACC 12507</strain>
    </source>
</reference>
<evidence type="ECO:0000313" key="3">
    <source>
        <dbReference type="Proteomes" id="UP001168528"/>
    </source>
</evidence>
<dbReference type="RefSeq" id="WP_302037033.1">
    <property type="nucleotide sequence ID" value="NZ_JAUKPO010000003.1"/>
</dbReference>
<keyword evidence="3" id="KW-1185">Reference proteome</keyword>
<gene>
    <name evidence="2" type="ORF">Q0590_08220</name>
</gene>
<feature type="region of interest" description="Disordered" evidence="1">
    <location>
        <begin position="1"/>
        <end position="27"/>
    </location>
</feature>